<protein>
    <submittedName>
        <fullName evidence="1">Uncharacterized protein</fullName>
    </submittedName>
</protein>
<evidence type="ECO:0000313" key="1">
    <source>
        <dbReference type="EMBL" id="QKN87668.1"/>
    </source>
</evidence>
<gene>
    <name evidence="1" type="primary">26</name>
    <name evidence="1" type="ORF">SEA_CUMBERBATCH_26</name>
</gene>
<keyword evidence="2" id="KW-1185">Reference proteome</keyword>
<reference evidence="1 2" key="1">
    <citation type="submission" date="2020-05" db="EMBL/GenBank/DDBJ databases">
        <authorList>
            <person name="Laub-Tracy J.R."/>
            <person name="Muniz M.L."/>
            <person name="Winchester L."/>
            <person name="Maneekul J."/>
            <person name="Nayek S."/>
            <person name="Hughes L.E."/>
            <person name="Garlena R.A."/>
            <person name="Russell D.A."/>
            <person name="Pope W.H."/>
            <person name="Jacobs-Sera D."/>
            <person name="Hatfull G.F."/>
        </authorList>
    </citation>
    <scope>NUCLEOTIDE SEQUENCE [LARGE SCALE GENOMIC DNA]</scope>
</reference>
<dbReference type="RefSeq" id="YP_010756436.1">
    <property type="nucleotide sequence ID" value="NC_073488.1"/>
</dbReference>
<organism evidence="1 2">
    <name type="scientific">Streptomyces phage Cumberbatch</name>
    <dbReference type="NCBI Taxonomy" id="2736271"/>
    <lineage>
        <taxon>Viruses</taxon>
        <taxon>Duplodnaviria</taxon>
        <taxon>Heunggongvirae</taxon>
        <taxon>Uroviricota</taxon>
        <taxon>Caudoviricetes</taxon>
        <taxon>Ignaciovirus</taxon>
        <taxon>Ignaciovirus cumberbatch</taxon>
    </lineage>
</organism>
<dbReference type="GeneID" id="80026195"/>
<accession>A0A6M9Z4K0</accession>
<proteinExistence type="predicted"/>
<dbReference type="KEGG" id="vg:80026195"/>
<evidence type="ECO:0000313" key="2">
    <source>
        <dbReference type="Proteomes" id="UP000509231"/>
    </source>
</evidence>
<name>A0A6M9Z4K0_9CAUD</name>
<dbReference type="Proteomes" id="UP000509231">
    <property type="component" value="Segment"/>
</dbReference>
<sequence>MSMTLKVYEVDRHGRTQVIRPKSEVTPLEELPVTDNFPACQCDRCTGGQR</sequence>
<dbReference type="EMBL" id="MT451982">
    <property type="protein sequence ID" value="QKN87668.1"/>
    <property type="molecule type" value="Genomic_DNA"/>
</dbReference>